<keyword evidence="1" id="KW-1185">Reference proteome</keyword>
<dbReference type="AlphaFoldDB" id="A0A915KEN5"/>
<dbReference type="Proteomes" id="UP000887565">
    <property type="component" value="Unplaced"/>
</dbReference>
<evidence type="ECO:0000313" key="2">
    <source>
        <dbReference type="WBParaSite" id="nRc.2.0.1.t36496-RA"/>
    </source>
</evidence>
<accession>A0A915KEN5</accession>
<sequence length="55" mass="6505">MDLHPNLIRLIENCGIENVRAYPSISYDYILRLDMVHYRSIPIKTNFQSNFTSCE</sequence>
<proteinExistence type="predicted"/>
<organism evidence="1 2">
    <name type="scientific">Romanomermis culicivorax</name>
    <name type="common">Nematode worm</name>
    <dbReference type="NCBI Taxonomy" id="13658"/>
    <lineage>
        <taxon>Eukaryota</taxon>
        <taxon>Metazoa</taxon>
        <taxon>Ecdysozoa</taxon>
        <taxon>Nematoda</taxon>
        <taxon>Enoplea</taxon>
        <taxon>Dorylaimia</taxon>
        <taxon>Mermithida</taxon>
        <taxon>Mermithoidea</taxon>
        <taxon>Mermithidae</taxon>
        <taxon>Romanomermis</taxon>
    </lineage>
</organism>
<dbReference type="WBParaSite" id="nRc.2.0.1.t36496-RA">
    <property type="protein sequence ID" value="nRc.2.0.1.t36496-RA"/>
    <property type="gene ID" value="nRc.2.0.1.g36496"/>
</dbReference>
<name>A0A915KEN5_ROMCU</name>
<evidence type="ECO:0000313" key="1">
    <source>
        <dbReference type="Proteomes" id="UP000887565"/>
    </source>
</evidence>
<reference evidence="2" key="1">
    <citation type="submission" date="2022-11" db="UniProtKB">
        <authorList>
            <consortium name="WormBaseParasite"/>
        </authorList>
    </citation>
    <scope>IDENTIFICATION</scope>
</reference>
<protein>
    <submittedName>
        <fullName evidence="2">Uncharacterized protein</fullName>
    </submittedName>
</protein>